<protein>
    <submittedName>
        <fullName evidence="2">Uncharacterized protein</fullName>
    </submittedName>
</protein>
<evidence type="ECO:0000256" key="1">
    <source>
        <dbReference type="SAM" id="Phobius"/>
    </source>
</evidence>
<sequence>MDKLRMLVKRTSTAYDSYMSFIAQSLEIIDPENTGGVRKILTGPVSQFNTLGDIINAVLNILFPLAILIAFVLIVKAGFDLSRSMGDPGVVKKAQAQITNAVIGIILLAVSYWLAQLTTRIFFP</sequence>
<reference evidence="3" key="1">
    <citation type="submission" date="2017-09" db="EMBL/GenBank/DDBJ databases">
        <title>Depth-based differentiation of microbial function through sediment-hosted aquifers and enrichment of novel symbionts in the deep terrestrial subsurface.</title>
        <authorList>
            <person name="Probst A.J."/>
            <person name="Ladd B."/>
            <person name="Jarett J.K."/>
            <person name="Geller-Mcgrath D.E."/>
            <person name="Sieber C.M.K."/>
            <person name="Emerson J.B."/>
            <person name="Anantharaman K."/>
            <person name="Thomas B.C."/>
            <person name="Malmstrom R."/>
            <person name="Stieglmeier M."/>
            <person name="Klingl A."/>
            <person name="Woyke T."/>
            <person name="Ryan C.M."/>
            <person name="Banfield J.F."/>
        </authorList>
    </citation>
    <scope>NUCLEOTIDE SEQUENCE [LARGE SCALE GENOMIC DNA]</scope>
</reference>
<keyword evidence="1" id="KW-0472">Membrane</keyword>
<comment type="caution">
    <text evidence="2">The sequence shown here is derived from an EMBL/GenBank/DDBJ whole genome shotgun (WGS) entry which is preliminary data.</text>
</comment>
<evidence type="ECO:0000313" key="2">
    <source>
        <dbReference type="EMBL" id="PJE63772.1"/>
    </source>
</evidence>
<accession>A0A2M8KV29</accession>
<keyword evidence="1" id="KW-1133">Transmembrane helix</keyword>
<name>A0A2M8KV29_9BACT</name>
<keyword evidence="1" id="KW-0812">Transmembrane</keyword>
<feature type="transmembrane region" description="Helical" evidence="1">
    <location>
        <begin position="96"/>
        <end position="115"/>
    </location>
</feature>
<dbReference type="Proteomes" id="UP000231569">
    <property type="component" value="Unassembled WGS sequence"/>
</dbReference>
<proteinExistence type="predicted"/>
<dbReference type="InterPro" id="IPR043993">
    <property type="entry name" value="T4SS_pilin"/>
</dbReference>
<evidence type="ECO:0000313" key="3">
    <source>
        <dbReference type="Proteomes" id="UP000231569"/>
    </source>
</evidence>
<dbReference type="Pfam" id="PF18895">
    <property type="entry name" value="T4SS_pilin"/>
    <property type="match status" value="1"/>
</dbReference>
<dbReference type="EMBL" id="PFEE01000031">
    <property type="protein sequence ID" value="PJE63772.1"/>
    <property type="molecule type" value="Genomic_DNA"/>
</dbReference>
<organism evidence="2 3">
    <name type="scientific">Candidatus Roizmanbacteria bacterium CG10_big_fil_rev_8_21_14_0_10_45_7</name>
    <dbReference type="NCBI Taxonomy" id="1974854"/>
    <lineage>
        <taxon>Bacteria</taxon>
        <taxon>Candidatus Roizmaniibacteriota</taxon>
    </lineage>
</organism>
<feature type="transmembrane region" description="Helical" evidence="1">
    <location>
        <begin position="54"/>
        <end position="75"/>
    </location>
</feature>
<gene>
    <name evidence="2" type="ORF">COU89_01475</name>
</gene>
<dbReference type="AlphaFoldDB" id="A0A2M8KV29"/>